<comment type="caution">
    <text evidence="3">The sequence shown here is derived from an EMBL/GenBank/DDBJ whole genome shotgun (WGS) entry which is preliminary data.</text>
</comment>
<evidence type="ECO:0000259" key="2">
    <source>
        <dbReference type="PROSITE" id="PS50011"/>
    </source>
</evidence>
<dbReference type="GO" id="GO:0005737">
    <property type="term" value="C:cytoplasm"/>
    <property type="evidence" value="ECO:0007669"/>
    <property type="project" value="TreeGrafter"/>
</dbReference>
<feature type="compositionally biased region" description="Acidic residues" evidence="1">
    <location>
        <begin position="235"/>
        <end position="246"/>
    </location>
</feature>
<feature type="region of interest" description="Disordered" evidence="1">
    <location>
        <begin position="1"/>
        <end position="40"/>
    </location>
</feature>
<dbReference type="GO" id="GO:0005524">
    <property type="term" value="F:ATP binding"/>
    <property type="evidence" value="ECO:0007669"/>
    <property type="project" value="InterPro"/>
</dbReference>
<dbReference type="PANTHER" id="PTHR23257">
    <property type="entry name" value="SERINE-THREONINE PROTEIN KINASE"/>
    <property type="match status" value="1"/>
</dbReference>
<keyword evidence="3" id="KW-0418">Kinase</keyword>
<dbReference type="Proteomes" id="UP001153069">
    <property type="component" value="Unassembled WGS sequence"/>
</dbReference>
<organism evidence="3 4">
    <name type="scientific">Seminavis robusta</name>
    <dbReference type="NCBI Taxonomy" id="568900"/>
    <lineage>
        <taxon>Eukaryota</taxon>
        <taxon>Sar</taxon>
        <taxon>Stramenopiles</taxon>
        <taxon>Ochrophyta</taxon>
        <taxon>Bacillariophyta</taxon>
        <taxon>Bacillariophyceae</taxon>
        <taxon>Bacillariophycidae</taxon>
        <taxon>Naviculales</taxon>
        <taxon>Naviculaceae</taxon>
        <taxon>Seminavis</taxon>
    </lineage>
</organism>
<gene>
    <name evidence="3" type="ORF">SEMRO_2811_G337610.1</name>
</gene>
<dbReference type="Gene3D" id="1.10.510.10">
    <property type="entry name" value="Transferase(Phosphotransferase) domain 1"/>
    <property type="match status" value="1"/>
</dbReference>
<feature type="compositionally biased region" description="Polar residues" evidence="1">
    <location>
        <begin position="30"/>
        <end position="40"/>
    </location>
</feature>
<feature type="compositionally biased region" description="Low complexity" evidence="1">
    <location>
        <begin position="225"/>
        <end position="234"/>
    </location>
</feature>
<dbReference type="InterPro" id="IPR050167">
    <property type="entry name" value="Ser_Thr_protein_kinase"/>
</dbReference>
<evidence type="ECO:0000313" key="3">
    <source>
        <dbReference type="EMBL" id="CAB9530264.1"/>
    </source>
</evidence>
<evidence type="ECO:0000256" key="1">
    <source>
        <dbReference type="SAM" id="MobiDB-lite"/>
    </source>
</evidence>
<sequence>MPRLFPTARGVRKTLSGSSHKGSRHDKYQNNHTSASHSTCTGISLTEGDADWIVRKTETRVAETVAKSNYIQKHCKLYKLPRFALEDLEMGELLANGGFCEVREIKSFLVSNDLDRNSVDPKRYVIKHLAPKLVSKPKQLAIGAKDLVMEGFVLSSLNHENILEVKGFASSGVSGYAATGRIDGFFLVLPRLDKTLHRQLHEWKVAVRRQKKLLRKASDVSGDASAAVPALEEASSSEEAVEDSAAEEVDTFDPEQFPFCAARIQTAVEVSSAIAYCHRNRILYRDLKPANVGYCFEEDRVKLFDFGLAVELPPSNDPDKGFKLPGNTGTARYMAPEVVRSEPYGFKADVYSFCVLLHEIMALAKPFEKFTGQEVKEQVATLGRRPAIDKSWPLSVRKLLRRGFSDVTEIRPSMEDIQDILEDLVDCF</sequence>
<proteinExistence type="predicted"/>
<accession>A0A9N8F3W3</accession>
<dbReference type="InterPro" id="IPR000719">
    <property type="entry name" value="Prot_kinase_dom"/>
</dbReference>
<dbReference type="SUPFAM" id="SSF56112">
    <property type="entry name" value="Protein kinase-like (PK-like)"/>
    <property type="match status" value="1"/>
</dbReference>
<evidence type="ECO:0000313" key="4">
    <source>
        <dbReference type="Proteomes" id="UP001153069"/>
    </source>
</evidence>
<feature type="region of interest" description="Disordered" evidence="1">
    <location>
        <begin position="225"/>
        <end position="246"/>
    </location>
</feature>
<dbReference type="OrthoDB" id="184922at2759"/>
<dbReference type="InterPro" id="IPR011009">
    <property type="entry name" value="Kinase-like_dom_sf"/>
</dbReference>
<dbReference type="PANTHER" id="PTHR23257:SF958">
    <property type="entry name" value="SERINE_THREONINE-PROTEIN KINASE WNK4"/>
    <property type="match status" value="1"/>
</dbReference>
<keyword evidence="3" id="KW-0808">Transferase</keyword>
<dbReference type="GO" id="GO:0007165">
    <property type="term" value="P:signal transduction"/>
    <property type="evidence" value="ECO:0007669"/>
    <property type="project" value="TreeGrafter"/>
</dbReference>
<feature type="domain" description="Protein kinase" evidence="2">
    <location>
        <begin position="88"/>
        <end position="425"/>
    </location>
</feature>
<dbReference type="SMART" id="SM00220">
    <property type="entry name" value="S_TKc"/>
    <property type="match status" value="1"/>
</dbReference>
<dbReference type="GO" id="GO:0004672">
    <property type="term" value="F:protein kinase activity"/>
    <property type="evidence" value="ECO:0007669"/>
    <property type="project" value="InterPro"/>
</dbReference>
<dbReference type="AlphaFoldDB" id="A0A9N8F3W3"/>
<keyword evidence="4" id="KW-1185">Reference proteome</keyword>
<name>A0A9N8F3W3_9STRA</name>
<dbReference type="Pfam" id="PF00069">
    <property type="entry name" value="Pkinase"/>
    <property type="match status" value="1"/>
</dbReference>
<reference evidence="3" key="1">
    <citation type="submission" date="2020-06" db="EMBL/GenBank/DDBJ databases">
        <authorList>
            <consortium name="Plant Systems Biology data submission"/>
        </authorList>
    </citation>
    <scope>NUCLEOTIDE SEQUENCE</scope>
    <source>
        <strain evidence="3">D6</strain>
    </source>
</reference>
<dbReference type="EMBL" id="CAICTM010002809">
    <property type="protein sequence ID" value="CAB9530264.1"/>
    <property type="molecule type" value="Genomic_DNA"/>
</dbReference>
<dbReference type="PROSITE" id="PS50011">
    <property type="entry name" value="PROTEIN_KINASE_DOM"/>
    <property type="match status" value="1"/>
</dbReference>
<protein>
    <submittedName>
        <fullName evidence="3">SPS1-related proline-alanine-rich protein kinase</fullName>
    </submittedName>
</protein>